<dbReference type="RefSeq" id="WP_148741157.1">
    <property type="nucleotide sequence ID" value="NZ_VSTH01000062.1"/>
</dbReference>
<feature type="coiled-coil region" evidence="1">
    <location>
        <begin position="72"/>
        <end position="107"/>
    </location>
</feature>
<evidence type="ECO:0000313" key="2">
    <source>
        <dbReference type="EMBL" id="TYO64676.1"/>
    </source>
</evidence>
<dbReference type="Proteomes" id="UP000324797">
    <property type="component" value="Unassembled WGS sequence"/>
</dbReference>
<keyword evidence="1" id="KW-0175">Coiled coil</keyword>
<proteinExistence type="predicted"/>
<dbReference type="AlphaFoldDB" id="A0A5S4YJV9"/>
<evidence type="ECO:0000256" key="1">
    <source>
        <dbReference type="SAM" id="Coils"/>
    </source>
</evidence>
<reference evidence="2 3" key="1">
    <citation type="submission" date="2019-08" db="EMBL/GenBank/DDBJ databases">
        <title>Bradyrhizobium hipponensis sp. nov., a rhizobium isolated from a Lupinus angustifolius root nodule in Tunisia.</title>
        <authorList>
            <person name="Off K."/>
            <person name="Rejili M."/>
            <person name="Mars M."/>
            <person name="Brachmann A."/>
            <person name="Marin M."/>
        </authorList>
    </citation>
    <scope>NUCLEOTIDE SEQUENCE [LARGE SCALE GENOMIC DNA]</scope>
    <source>
        <strain evidence="3">aSej3</strain>
    </source>
</reference>
<accession>A0A5S4YJV9</accession>
<gene>
    <name evidence="2" type="ORF">FXV83_20205</name>
</gene>
<comment type="caution">
    <text evidence="2">The sequence shown here is derived from an EMBL/GenBank/DDBJ whole genome shotgun (WGS) entry which is preliminary data.</text>
</comment>
<protein>
    <submittedName>
        <fullName evidence="2">Uncharacterized protein</fullName>
    </submittedName>
</protein>
<dbReference type="EMBL" id="VSTH01000062">
    <property type="protein sequence ID" value="TYO64676.1"/>
    <property type="molecule type" value="Genomic_DNA"/>
</dbReference>
<sequence length="188" mass="20302">MAPRKTTTVELETTLAELRSRHSALNERKAEAQSAFEQAKADQERFYLEADINDHGTITRLESALGAATLRLSSLSEACAAVAAQIADAEQRIAAEAEREKREAAAKEISATADALQEGLESVLRELRSLGESLVPIEHLSLETFNFGHFLRKTAGEIEAASGITPPLLRGVARAVERGEAKIPSRPA</sequence>
<keyword evidence="3" id="KW-1185">Reference proteome</keyword>
<evidence type="ECO:0000313" key="3">
    <source>
        <dbReference type="Proteomes" id="UP000324797"/>
    </source>
</evidence>
<name>A0A5S4YJV9_9BRAD</name>
<organism evidence="2 3">
    <name type="scientific">Bradyrhizobium hipponense</name>
    <dbReference type="NCBI Taxonomy" id="2605638"/>
    <lineage>
        <taxon>Bacteria</taxon>
        <taxon>Pseudomonadati</taxon>
        <taxon>Pseudomonadota</taxon>
        <taxon>Alphaproteobacteria</taxon>
        <taxon>Hyphomicrobiales</taxon>
        <taxon>Nitrobacteraceae</taxon>
        <taxon>Bradyrhizobium</taxon>
    </lineage>
</organism>
<feature type="coiled-coil region" evidence="1">
    <location>
        <begin position="8"/>
        <end position="42"/>
    </location>
</feature>